<organism evidence="1 2">
    <name type="scientific">Albula glossodonta</name>
    <name type="common">roundjaw bonefish</name>
    <dbReference type="NCBI Taxonomy" id="121402"/>
    <lineage>
        <taxon>Eukaryota</taxon>
        <taxon>Metazoa</taxon>
        <taxon>Chordata</taxon>
        <taxon>Craniata</taxon>
        <taxon>Vertebrata</taxon>
        <taxon>Euteleostomi</taxon>
        <taxon>Actinopterygii</taxon>
        <taxon>Neopterygii</taxon>
        <taxon>Teleostei</taxon>
        <taxon>Albuliformes</taxon>
        <taxon>Albulidae</taxon>
        <taxon>Albula</taxon>
    </lineage>
</organism>
<sequence>MGANPLLQGVATCGRCEHLEEMKRKIPYARRPVERDRTASGRPGFCDSAVAAHCVRGVAGGGDLK</sequence>
<accession>A0A8T2MZB1</accession>
<evidence type="ECO:0000313" key="1">
    <source>
        <dbReference type="EMBL" id="KAG9332540.1"/>
    </source>
</evidence>
<protein>
    <submittedName>
        <fullName evidence="1">Uncharacterized protein</fullName>
    </submittedName>
</protein>
<dbReference type="Proteomes" id="UP000824540">
    <property type="component" value="Unassembled WGS sequence"/>
</dbReference>
<comment type="caution">
    <text evidence="1">The sequence shown here is derived from an EMBL/GenBank/DDBJ whole genome shotgun (WGS) entry which is preliminary data.</text>
</comment>
<name>A0A8T2MZB1_9TELE</name>
<reference evidence="1" key="1">
    <citation type="thesis" date="2021" institute="BYU ScholarsArchive" country="Provo, UT, USA">
        <title>Applications of and Algorithms for Genome Assembly and Genomic Analyses with an Emphasis on Marine Teleosts.</title>
        <authorList>
            <person name="Pickett B.D."/>
        </authorList>
    </citation>
    <scope>NUCLEOTIDE SEQUENCE</scope>
    <source>
        <strain evidence="1">HI-2016</strain>
    </source>
</reference>
<keyword evidence="2" id="KW-1185">Reference proteome</keyword>
<evidence type="ECO:0000313" key="2">
    <source>
        <dbReference type="Proteomes" id="UP000824540"/>
    </source>
</evidence>
<proteinExistence type="predicted"/>
<dbReference type="EMBL" id="JAFBMS010000237">
    <property type="protein sequence ID" value="KAG9332540.1"/>
    <property type="molecule type" value="Genomic_DNA"/>
</dbReference>
<dbReference type="AlphaFoldDB" id="A0A8T2MZB1"/>
<gene>
    <name evidence="1" type="ORF">JZ751_014638</name>
</gene>